<feature type="signal peptide" evidence="2">
    <location>
        <begin position="1"/>
        <end position="21"/>
    </location>
</feature>
<proteinExistence type="predicted"/>
<keyword evidence="4" id="KW-1185">Reference proteome</keyword>
<evidence type="ECO:0000313" key="3">
    <source>
        <dbReference type="EMBL" id="QTH63264.1"/>
    </source>
</evidence>
<name>A0A975DAN1_9GAMM</name>
<dbReference type="KEGG" id="psym:J1N51_11030"/>
<organism evidence="3 4">
    <name type="scientific">Psychrosphaera ytuae</name>
    <dbReference type="NCBI Taxonomy" id="2820710"/>
    <lineage>
        <taxon>Bacteria</taxon>
        <taxon>Pseudomonadati</taxon>
        <taxon>Pseudomonadota</taxon>
        <taxon>Gammaproteobacteria</taxon>
        <taxon>Alteromonadales</taxon>
        <taxon>Pseudoalteromonadaceae</taxon>
        <taxon>Psychrosphaera</taxon>
    </lineage>
</organism>
<dbReference type="RefSeq" id="WP_208831321.1">
    <property type="nucleotide sequence ID" value="NZ_CP072110.1"/>
</dbReference>
<gene>
    <name evidence="3" type="primary">traF</name>
    <name evidence="3" type="ORF">J1N51_11030</name>
</gene>
<feature type="coiled-coil region" evidence="1">
    <location>
        <begin position="202"/>
        <end position="257"/>
    </location>
</feature>
<feature type="coiled-coil region" evidence="1">
    <location>
        <begin position="106"/>
        <end position="133"/>
    </location>
</feature>
<evidence type="ECO:0000313" key="4">
    <source>
        <dbReference type="Proteomes" id="UP000682739"/>
    </source>
</evidence>
<dbReference type="Proteomes" id="UP000682739">
    <property type="component" value="Chromosome"/>
</dbReference>
<keyword evidence="1" id="KW-0175">Coiled coil</keyword>
<accession>A0A975DAN1</accession>
<protein>
    <submittedName>
        <fullName evidence="3">Conjugal transfer protein TraF</fullName>
    </submittedName>
</protein>
<evidence type="ECO:0000256" key="2">
    <source>
        <dbReference type="SAM" id="SignalP"/>
    </source>
</evidence>
<reference evidence="3" key="1">
    <citation type="submission" date="2021-03" db="EMBL/GenBank/DDBJ databases">
        <title>Description of Psychrosphaera ytuae sp. nov. isolated from deep sea sediment of South China Sea.</title>
        <authorList>
            <person name="Zhang J."/>
            <person name="Xu X.-D."/>
        </authorList>
    </citation>
    <scope>NUCLEOTIDE SEQUENCE</scope>
    <source>
        <strain evidence="3">MTZ26</strain>
    </source>
</reference>
<evidence type="ECO:0000256" key="1">
    <source>
        <dbReference type="SAM" id="Coils"/>
    </source>
</evidence>
<dbReference type="EMBL" id="CP072110">
    <property type="protein sequence ID" value="QTH63264.1"/>
    <property type="molecule type" value="Genomic_DNA"/>
</dbReference>
<keyword evidence="2" id="KW-0732">Signal</keyword>
<dbReference type="Pfam" id="PF13729">
    <property type="entry name" value="TraF_2"/>
    <property type="match status" value="1"/>
</dbReference>
<dbReference type="AlphaFoldDB" id="A0A975DAN1"/>
<feature type="chain" id="PRO_5037316971" evidence="2">
    <location>
        <begin position="22"/>
        <end position="519"/>
    </location>
</feature>
<dbReference type="InterPro" id="IPR032811">
    <property type="entry name" value="Put_conjugal_transfer"/>
</dbReference>
<sequence>MKKSAVYLALATSLTCTTALAVEPVVHSTRTLGSGGGGTTYAHWSAAANYNPALLGTATGKNSADDAYFILNFYGRIADTKDDGDSIDALESFADDVDAFEGLDNLDLLESEISNLQNTINASNNLIDGLEDIDGAGAQSTIGLNMGFGFAFESFSLGFNAMAKVDFGGTANIDENDVDLLRRYTSLGQVLLDDVRPLYDAAQELEARYLVLEAEAERLRNSGSATQEDIDAAEQAAADAEALFQDAEDLAEQAKNTEAGISTEFSDIFDTETQTFNFSEDDLESDARFAAIGWAEVGVTVGSKWELANDKQLSVGATVKSVRLEFFDYQTSTSDFDEDDIDGDDYRSSKDFMTADLGAVLSMDAMDQWRIGVTVKNIVGEEISSRRDTLKENQEPLFYEVEPQVRVGTSYNGGWYRLAADLDLTEAKGPTFADGTQFFKGSQYGSLGAVINAWEFVELRAGYRHNFASDDSQNRTEESDGVITLGAGLYLWAVQFDLALQASPELDDVGGGLQAMITF</sequence>